<proteinExistence type="predicted"/>
<protein>
    <submittedName>
        <fullName evidence="1">Uncharacterized protein</fullName>
    </submittedName>
</protein>
<accession>A0ABT1DBG6</accession>
<dbReference type="Proteomes" id="UP001523392">
    <property type="component" value="Unassembled WGS sequence"/>
</dbReference>
<reference evidence="1 2" key="1">
    <citation type="submission" date="2021-12" db="EMBL/GenBank/DDBJ databases">
        <title>Siccirubricoccus leaddurans sp. nov., a high concentration Zn2+ tolerance bacterium.</title>
        <authorList>
            <person name="Cao Y."/>
        </authorList>
    </citation>
    <scope>NUCLEOTIDE SEQUENCE [LARGE SCALE GENOMIC DNA]</scope>
    <source>
        <strain evidence="1 2">KC 17139</strain>
    </source>
</reference>
<comment type="caution">
    <text evidence="1">The sequence shown here is derived from an EMBL/GenBank/DDBJ whole genome shotgun (WGS) entry which is preliminary data.</text>
</comment>
<gene>
    <name evidence="1" type="ORF">JYK14_24425</name>
</gene>
<name>A0ABT1DBG6_9PROT</name>
<dbReference type="EMBL" id="JAFIRR010000185">
    <property type="protein sequence ID" value="MCO6419281.1"/>
    <property type="molecule type" value="Genomic_DNA"/>
</dbReference>
<sequence>MLDVITRTNAAARAAIPAAMTASALAIASRRGGSEGRRALASFAAETGCAPDAEIRRAAELAFGRVPSFRADEAAVARLVAYGRELAAAASDVAASARPADLAEVACEDNLMALVLRRDHAAALDREEVHAALVRAGRGDADAVLRVFEKLLVRATLAFAELD</sequence>
<evidence type="ECO:0000313" key="1">
    <source>
        <dbReference type="EMBL" id="MCO6419281.1"/>
    </source>
</evidence>
<organism evidence="1 2">
    <name type="scientific">Siccirubricoccus soli</name>
    <dbReference type="NCBI Taxonomy" id="2899147"/>
    <lineage>
        <taxon>Bacteria</taxon>
        <taxon>Pseudomonadati</taxon>
        <taxon>Pseudomonadota</taxon>
        <taxon>Alphaproteobacteria</taxon>
        <taxon>Acetobacterales</taxon>
        <taxon>Roseomonadaceae</taxon>
        <taxon>Siccirubricoccus</taxon>
    </lineage>
</organism>
<keyword evidence="2" id="KW-1185">Reference proteome</keyword>
<evidence type="ECO:0000313" key="2">
    <source>
        <dbReference type="Proteomes" id="UP001523392"/>
    </source>
</evidence>
<dbReference type="RefSeq" id="WP_252955898.1">
    <property type="nucleotide sequence ID" value="NZ_JAFIRR010000185.1"/>
</dbReference>